<comment type="caution">
    <text evidence="3">The sequence shown here is derived from an EMBL/GenBank/DDBJ whole genome shotgun (WGS) entry which is preliminary data.</text>
</comment>
<feature type="repeat" description="TPR" evidence="1">
    <location>
        <begin position="95"/>
        <end position="128"/>
    </location>
</feature>
<evidence type="ECO:0000313" key="4">
    <source>
        <dbReference type="Proteomes" id="UP000298284"/>
    </source>
</evidence>
<gene>
    <name evidence="3" type="ORF">EU557_13200</name>
</gene>
<feature type="compositionally biased region" description="Basic and acidic residues" evidence="2">
    <location>
        <begin position="321"/>
        <end position="330"/>
    </location>
</feature>
<feature type="compositionally biased region" description="Polar residues" evidence="2">
    <location>
        <begin position="216"/>
        <end position="227"/>
    </location>
</feature>
<evidence type="ECO:0000256" key="1">
    <source>
        <dbReference type="PROSITE-ProRule" id="PRU00339"/>
    </source>
</evidence>
<evidence type="ECO:0000256" key="2">
    <source>
        <dbReference type="SAM" id="MobiDB-lite"/>
    </source>
</evidence>
<reference evidence="3 4" key="1">
    <citation type="submission" date="2019-04" db="EMBL/GenBank/DDBJ databases">
        <authorList>
            <person name="Feng G."/>
            <person name="Zhang J."/>
            <person name="Zhu H."/>
        </authorList>
    </citation>
    <scope>NUCLEOTIDE SEQUENCE [LARGE SCALE GENOMIC DNA]</scope>
    <source>
        <strain evidence="3 4">JCM 19491</strain>
    </source>
</reference>
<organism evidence="3 4">
    <name type="scientific">Hymenobacter wooponensis</name>
    <dbReference type="NCBI Taxonomy" id="1525360"/>
    <lineage>
        <taxon>Bacteria</taxon>
        <taxon>Pseudomonadati</taxon>
        <taxon>Bacteroidota</taxon>
        <taxon>Cytophagia</taxon>
        <taxon>Cytophagales</taxon>
        <taxon>Hymenobacteraceae</taxon>
        <taxon>Hymenobacter</taxon>
    </lineage>
</organism>
<sequence length="330" mass="35694">MRTLLLGGVLLLSSWGGLSRIHDRNAAIKRGEQAYAQKEYALAAQAYKEAAVNLGSQEDEVWLNLAHATARIGRGAEARGYYGHLLTSSTPAIRSVALQQLAILATQKGDYAQAIALLRQALMANPSNKDARFNYEVLRDYLARRATDPQMPPPSTDGSPDVEQHRTPDPQNPERQPRPKPGADQQGQLNDPTQPQDPRNAPQSQPNAQGKPAPDQPSSNAGSSAPNGFTPGRGEQREVARGKQPGSVRGLSDEETGPEAPGGTSSRGGTEQAALDEAQLQTQRARLQQMNLSAGQARQLLEAMHAAEQQYLQQLPRKSTRPVDKTKPGW</sequence>
<evidence type="ECO:0000313" key="3">
    <source>
        <dbReference type="EMBL" id="TGD80760.1"/>
    </source>
</evidence>
<dbReference type="EMBL" id="SRKZ01000003">
    <property type="protein sequence ID" value="TGD80760.1"/>
    <property type="molecule type" value="Genomic_DNA"/>
</dbReference>
<accession>A0A4Z0MMX6</accession>
<proteinExistence type="predicted"/>
<dbReference type="InterPro" id="IPR019734">
    <property type="entry name" value="TPR_rpt"/>
</dbReference>
<dbReference type="Proteomes" id="UP000298284">
    <property type="component" value="Unassembled WGS sequence"/>
</dbReference>
<dbReference type="AlphaFoldDB" id="A0A4Z0MMX6"/>
<dbReference type="InterPro" id="IPR011990">
    <property type="entry name" value="TPR-like_helical_dom_sf"/>
</dbReference>
<keyword evidence="1" id="KW-0802">TPR repeat</keyword>
<dbReference type="RefSeq" id="WP_135530903.1">
    <property type="nucleotide sequence ID" value="NZ_SRKZ01000003.1"/>
</dbReference>
<dbReference type="OrthoDB" id="597471at2"/>
<dbReference type="SMART" id="SM00028">
    <property type="entry name" value="TPR"/>
    <property type="match status" value="1"/>
</dbReference>
<name>A0A4Z0MMX6_9BACT</name>
<dbReference type="PROSITE" id="PS50005">
    <property type="entry name" value="TPR"/>
    <property type="match status" value="1"/>
</dbReference>
<dbReference type="Gene3D" id="1.25.40.10">
    <property type="entry name" value="Tetratricopeptide repeat domain"/>
    <property type="match status" value="1"/>
</dbReference>
<keyword evidence="4" id="KW-1185">Reference proteome</keyword>
<feature type="region of interest" description="Disordered" evidence="2">
    <location>
        <begin position="145"/>
        <end position="278"/>
    </location>
</feature>
<dbReference type="SUPFAM" id="SSF48452">
    <property type="entry name" value="TPR-like"/>
    <property type="match status" value="1"/>
</dbReference>
<protein>
    <submittedName>
        <fullName evidence="3">Uncharacterized protein</fullName>
    </submittedName>
</protein>
<feature type="region of interest" description="Disordered" evidence="2">
    <location>
        <begin position="311"/>
        <end position="330"/>
    </location>
</feature>
<feature type="compositionally biased region" description="Polar residues" evidence="2">
    <location>
        <begin position="185"/>
        <end position="208"/>
    </location>
</feature>